<organism evidence="2 3">
    <name type="scientific">Kribbella yunnanensis</name>
    <dbReference type="NCBI Taxonomy" id="190194"/>
    <lineage>
        <taxon>Bacteria</taxon>
        <taxon>Bacillati</taxon>
        <taxon>Actinomycetota</taxon>
        <taxon>Actinomycetes</taxon>
        <taxon>Propionibacteriales</taxon>
        <taxon>Kribbellaceae</taxon>
        <taxon>Kribbella</taxon>
    </lineage>
</organism>
<evidence type="ECO:0000313" key="2">
    <source>
        <dbReference type="EMBL" id="GAA1721701.1"/>
    </source>
</evidence>
<name>A0ABN2JBA2_9ACTN</name>
<evidence type="ECO:0000313" key="3">
    <source>
        <dbReference type="Proteomes" id="UP001500280"/>
    </source>
</evidence>
<sequence length="176" mass="19749">MKSYGSDVLSILDDLTDAYVEVFTTPPWDGPDPDETRAAFRDRLTRDVLRPGFTALVEHADDGSVDGFITGWITPSPFRTDRAYGKVASRLGPEQVDQLLVGAFEIDELGVRRQARGTGLGRRLLEGLTAQHPRSWLLTWDQAHDTVAFYRRVGWREPTPVRGHENDILVFLAPTD</sequence>
<dbReference type="InterPro" id="IPR000182">
    <property type="entry name" value="GNAT_dom"/>
</dbReference>
<gene>
    <name evidence="2" type="ORF">GCM10009745_83340</name>
</gene>
<comment type="caution">
    <text evidence="2">The sequence shown here is derived from an EMBL/GenBank/DDBJ whole genome shotgun (WGS) entry which is preliminary data.</text>
</comment>
<protein>
    <submittedName>
        <fullName evidence="2">GNAT family N-acetyltransferase</fullName>
    </submittedName>
</protein>
<dbReference type="Proteomes" id="UP001500280">
    <property type="component" value="Unassembled WGS sequence"/>
</dbReference>
<dbReference type="RefSeq" id="WP_344165836.1">
    <property type="nucleotide sequence ID" value="NZ_BAAANF010000040.1"/>
</dbReference>
<dbReference type="EMBL" id="BAAANF010000040">
    <property type="protein sequence ID" value="GAA1721701.1"/>
    <property type="molecule type" value="Genomic_DNA"/>
</dbReference>
<dbReference type="Pfam" id="PF13508">
    <property type="entry name" value="Acetyltransf_7"/>
    <property type="match status" value="1"/>
</dbReference>
<proteinExistence type="predicted"/>
<dbReference type="Gene3D" id="3.40.630.30">
    <property type="match status" value="1"/>
</dbReference>
<reference evidence="2 3" key="1">
    <citation type="journal article" date="2019" name="Int. J. Syst. Evol. Microbiol.">
        <title>The Global Catalogue of Microorganisms (GCM) 10K type strain sequencing project: providing services to taxonomists for standard genome sequencing and annotation.</title>
        <authorList>
            <consortium name="The Broad Institute Genomics Platform"/>
            <consortium name="The Broad Institute Genome Sequencing Center for Infectious Disease"/>
            <person name="Wu L."/>
            <person name="Ma J."/>
        </authorList>
    </citation>
    <scope>NUCLEOTIDE SEQUENCE [LARGE SCALE GENOMIC DNA]</scope>
    <source>
        <strain evidence="2 3">JCM 14307</strain>
    </source>
</reference>
<keyword evidence="3" id="KW-1185">Reference proteome</keyword>
<dbReference type="PROSITE" id="PS51186">
    <property type="entry name" value="GNAT"/>
    <property type="match status" value="1"/>
</dbReference>
<evidence type="ECO:0000259" key="1">
    <source>
        <dbReference type="PROSITE" id="PS51186"/>
    </source>
</evidence>
<feature type="domain" description="N-acetyltransferase" evidence="1">
    <location>
        <begin position="38"/>
        <end position="174"/>
    </location>
</feature>
<dbReference type="SUPFAM" id="SSF55729">
    <property type="entry name" value="Acyl-CoA N-acyltransferases (Nat)"/>
    <property type="match status" value="1"/>
</dbReference>
<dbReference type="InterPro" id="IPR016181">
    <property type="entry name" value="Acyl_CoA_acyltransferase"/>
</dbReference>
<accession>A0ABN2JBA2</accession>